<evidence type="ECO:0000256" key="1">
    <source>
        <dbReference type="ARBA" id="ARBA00023002"/>
    </source>
</evidence>
<sequence>MGLNAASAAAAVVIALLFVYLYRVNRAMKNVPEEAQTWRGRPWTEQEIKETYERMSSQPIDFAKALPPKLDRRYIVCGGSGLVGGNIVLNLLSRGQPPSSVRILDFSKPSRSDMTHGQVAAVDYVKTDITDPASVEAAFAKPWPSDVARLPLTVFHTVAAIRPGERSLLLWERTSRVNIDGTKNVLAAAKAAGADIFVATSSASVSLRPARFLIPPWRSQPHGYYQVCDERDFDKPLRPHGEFFSNYAYSKAVAEREVCAALEPGFRTGCIRPGNGIYGQPTDVICGSMLRQQKVASFTPHIIQMQVSGWNVSLAHLAFEAALAAEERSPLPKCAGRPYVVTDTGRAIQWTDFFRAARQLAVTPMEVTTLAPLPLYLIAHLVEGWSLLLARAPFLTRLGLREPMGPARDLQPSIFTPAAFIMVVDEQARKTVEDGGLGYKGLCTTLEGVCDQIWRWNQEHESEAGDVARKSILEADIVETHVAA</sequence>
<keyword evidence="3" id="KW-0472">Membrane</keyword>
<dbReference type="AlphaFoldDB" id="A0AAD9SNU5"/>
<feature type="transmembrane region" description="Helical" evidence="3">
    <location>
        <begin position="6"/>
        <end position="22"/>
    </location>
</feature>
<dbReference type="Pfam" id="PF01073">
    <property type="entry name" value="3Beta_HSD"/>
    <property type="match status" value="1"/>
</dbReference>
<dbReference type="GO" id="GO:0000252">
    <property type="term" value="F:3-beta-hydroxysteroid dehydrogenase [NAD(P)+]/C4-decarboxylase activity"/>
    <property type="evidence" value="ECO:0007669"/>
    <property type="project" value="TreeGrafter"/>
</dbReference>
<dbReference type="EMBL" id="JAUJFL010000002">
    <property type="protein sequence ID" value="KAK2611277.1"/>
    <property type="molecule type" value="Genomic_DNA"/>
</dbReference>
<evidence type="ECO:0000256" key="3">
    <source>
        <dbReference type="SAM" id="Phobius"/>
    </source>
</evidence>
<evidence type="ECO:0000256" key="2">
    <source>
        <dbReference type="ARBA" id="ARBA00023445"/>
    </source>
</evidence>
<dbReference type="SUPFAM" id="SSF51735">
    <property type="entry name" value="NAD(P)-binding Rossmann-fold domains"/>
    <property type="match status" value="1"/>
</dbReference>
<dbReference type="SMART" id="SM00822">
    <property type="entry name" value="PKS_KR"/>
    <property type="match status" value="1"/>
</dbReference>
<evidence type="ECO:0000313" key="5">
    <source>
        <dbReference type="EMBL" id="KAK2611277.1"/>
    </source>
</evidence>
<dbReference type="InterPro" id="IPR036291">
    <property type="entry name" value="NAD(P)-bd_dom_sf"/>
</dbReference>
<proteinExistence type="inferred from homology"/>
<keyword evidence="1" id="KW-0560">Oxidoreductase</keyword>
<evidence type="ECO:0000259" key="4">
    <source>
        <dbReference type="SMART" id="SM00822"/>
    </source>
</evidence>
<keyword evidence="3" id="KW-1133">Transmembrane helix</keyword>
<dbReference type="GO" id="GO:0006696">
    <property type="term" value="P:ergosterol biosynthetic process"/>
    <property type="evidence" value="ECO:0007669"/>
    <property type="project" value="TreeGrafter"/>
</dbReference>
<dbReference type="Proteomes" id="UP001265746">
    <property type="component" value="Unassembled WGS sequence"/>
</dbReference>
<dbReference type="Gene3D" id="3.40.50.720">
    <property type="entry name" value="NAD(P)-binding Rossmann-like Domain"/>
    <property type="match status" value="1"/>
</dbReference>
<dbReference type="InterPro" id="IPR050425">
    <property type="entry name" value="NAD(P)_dehydrat-like"/>
</dbReference>
<protein>
    <recommendedName>
        <fullName evidence="4">Ketoreductase domain-containing protein</fullName>
    </recommendedName>
</protein>
<dbReference type="PANTHER" id="PTHR10366:SF447">
    <property type="entry name" value="HYDROXYSTEROID DEHYDROGENASE_ISOMERASE FAMILY PROTEIN, PUTATIVE (AFU_ORTHOLOGUE AFUA_1G06450)-RELATED"/>
    <property type="match status" value="1"/>
</dbReference>
<comment type="similarity">
    <text evidence="2">Belongs to the NAD(P)-dependent epimerase/dehydratase family. Dihydroflavonol-4-reductase subfamily.</text>
</comment>
<feature type="domain" description="Ketoreductase" evidence="4">
    <location>
        <begin position="72"/>
        <end position="280"/>
    </location>
</feature>
<keyword evidence="6" id="KW-1185">Reference proteome</keyword>
<evidence type="ECO:0000313" key="6">
    <source>
        <dbReference type="Proteomes" id="UP001265746"/>
    </source>
</evidence>
<dbReference type="InterPro" id="IPR057326">
    <property type="entry name" value="KR_dom"/>
</dbReference>
<gene>
    <name evidence="5" type="ORF">N8I77_004632</name>
</gene>
<dbReference type="InterPro" id="IPR002225">
    <property type="entry name" value="3Beta_OHSteriod_DH/Estase"/>
</dbReference>
<feature type="transmembrane region" description="Helical" evidence="3">
    <location>
        <begin position="74"/>
        <end position="92"/>
    </location>
</feature>
<comment type="caution">
    <text evidence="5">The sequence shown here is derived from an EMBL/GenBank/DDBJ whole genome shotgun (WGS) entry which is preliminary data.</text>
</comment>
<accession>A0AAD9SNU5</accession>
<dbReference type="PANTHER" id="PTHR10366">
    <property type="entry name" value="NAD DEPENDENT EPIMERASE/DEHYDRATASE"/>
    <property type="match status" value="1"/>
</dbReference>
<dbReference type="GO" id="GO:0005783">
    <property type="term" value="C:endoplasmic reticulum"/>
    <property type="evidence" value="ECO:0007669"/>
    <property type="project" value="TreeGrafter"/>
</dbReference>
<name>A0AAD9SNU5_PHOAM</name>
<reference evidence="5" key="1">
    <citation type="submission" date="2023-06" db="EMBL/GenBank/DDBJ databases">
        <authorList>
            <person name="Noh H."/>
        </authorList>
    </citation>
    <scope>NUCLEOTIDE SEQUENCE</scope>
    <source>
        <strain evidence="5">DUCC20226</strain>
    </source>
</reference>
<keyword evidence="3" id="KW-0812">Transmembrane</keyword>
<organism evidence="5 6">
    <name type="scientific">Phomopsis amygdali</name>
    <name type="common">Fusicoccum amygdali</name>
    <dbReference type="NCBI Taxonomy" id="1214568"/>
    <lineage>
        <taxon>Eukaryota</taxon>
        <taxon>Fungi</taxon>
        <taxon>Dikarya</taxon>
        <taxon>Ascomycota</taxon>
        <taxon>Pezizomycotina</taxon>
        <taxon>Sordariomycetes</taxon>
        <taxon>Sordariomycetidae</taxon>
        <taxon>Diaporthales</taxon>
        <taxon>Diaporthaceae</taxon>
        <taxon>Diaporthe</taxon>
    </lineage>
</organism>